<dbReference type="SUPFAM" id="SSF53300">
    <property type="entry name" value="vWA-like"/>
    <property type="match status" value="1"/>
</dbReference>
<dbReference type="SMART" id="SM00327">
    <property type="entry name" value="VWA"/>
    <property type="match status" value="1"/>
</dbReference>
<accession>A0ABN3JT88</accession>
<sequence>MLAVAALLSVAMGVAVYVVRSIPAHRTTFLIDASVTDQADFQAVRRSVASAAQNASDRDALALRRFGGECGNGDNTRSLVDSGTGNREKIGAAARALTTRGRATLGSGLLAAIDDFSGRLPFRGSEGNRIIVVTGHGTDACTGDPAALGRSVKSRARAAGVDIDLRFVGYKVPAAGQTVLGRIAATAGYRPPDFARDGAELAATLTKYTVPSSTDPRRIALPAQTVTTRPCTLRHEGRGWNKTSRPSSVRLPEGVKLPSEAAVYEVPHHPSGTGVSRFIAESGNAVCTSGPPADRSEEHHIGARVMKRYPEGPDFTDPDQMSQVALTVEDPHASCYLFPSKAARETAHVAAQCGTVAAAIWPSNPEHITTGDPRFKAALSREPGLGNHMRVSGTIEVVLAVNRPGPHNPAILCIQPKNRASLCTAVLTFHFMEAMKDSLPKDVLERGAQRIEHVVLKS</sequence>
<organism evidence="2 3">
    <name type="scientific">Actinomadura vinacea</name>
    <dbReference type="NCBI Taxonomy" id="115336"/>
    <lineage>
        <taxon>Bacteria</taxon>
        <taxon>Bacillati</taxon>
        <taxon>Actinomycetota</taxon>
        <taxon>Actinomycetes</taxon>
        <taxon>Streptosporangiales</taxon>
        <taxon>Thermomonosporaceae</taxon>
        <taxon>Actinomadura</taxon>
    </lineage>
</organism>
<dbReference type="InterPro" id="IPR002035">
    <property type="entry name" value="VWF_A"/>
</dbReference>
<keyword evidence="3" id="KW-1185">Reference proteome</keyword>
<evidence type="ECO:0000313" key="2">
    <source>
        <dbReference type="EMBL" id="GAA2437441.1"/>
    </source>
</evidence>
<evidence type="ECO:0000259" key="1">
    <source>
        <dbReference type="SMART" id="SM00327"/>
    </source>
</evidence>
<dbReference type="InterPro" id="IPR036465">
    <property type="entry name" value="vWFA_dom_sf"/>
</dbReference>
<dbReference type="Gene3D" id="3.40.50.410">
    <property type="entry name" value="von Willebrand factor, type A domain"/>
    <property type="match status" value="1"/>
</dbReference>
<feature type="domain" description="VWFA" evidence="1">
    <location>
        <begin position="23"/>
        <end position="206"/>
    </location>
</feature>
<dbReference type="Proteomes" id="UP001501231">
    <property type="component" value="Unassembled WGS sequence"/>
</dbReference>
<reference evidence="2 3" key="1">
    <citation type="journal article" date="2019" name="Int. J. Syst. Evol. Microbiol.">
        <title>The Global Catalogue of Microorganisms (GCM) 10K type strain sequencing project: providing services to taxonomists for standard genome sequencing and annotation.</title>
        <authorList>
            <consortium name="The Broad Institute Genomics Platform"/>
            <consortium name="The Broad Institute Genome Sequencing Center for Infectious Disease"/>
            <person name="Wu L."/>
            <person name="Ma J."/>
        </authorList>
    </citation>
    <scope>NUCLEOTIDE SEQUENCE [LARGE SCALE GENOMIC DNA]</scope>
    <source>
        <strain evidence="2 3">JCM 3325</strain>
    </source>
</reference>
<evidence type="ECO:0000313" key="3">
    <source>
        <dbReference type="Proteomes" id="UP001501231"/>
    </source>
</evidence>
<comment type="caution">
    <text evidence="2">The sequence shown here is derived from an EMBL/GenBank/DDBJ whole genome shotgun (WGS) entry which is preliminary data.</text>
</comment>
<protein>
    <recommendedName>
        <fullName evidence="1">VWFA domain-containing protein</fullName>
    </recommendedName>
</protein>
<gene>
    <name evidence="2" type="ORF">GCM10010191_60400</name>
</gene>
<name>A0ABN3JT88_9ACTN</name>
<dbReference type="EMBL" id="BAAARW010000022">
    <property type="protein sequence ID" value="GAA2437441.1"/>
    <property type="molecule type" value="Genomic_DNA"/>
</dbReference>
<proteinExistence type="predicted"/>